<evidence type="ECO:0000259" key="5">
    <source>
        <dbReference type="PROSITE" id="PS50865"/>
    </source>
</evidence>
<evidence type="ECO:0000256" key="3">
    <source>
        <dbReference type="ARBA" id="ARBA00022833"/>
    </source>
</evidence>
<dbReference type="OrthoDB" id="341421at2759"/>
<reference evidence="6" key="1">
    <citation type="submission" date="2020-11" db="EMBL/GenBank/DDBJ databases">
        <authorList>
            <consortium name="DOE Joint Genome Institute"/>
            <person name="Ahrendt S."/>
            <person name="Riley R."/>
            <person name="Andreopoulos W."/>
            <person name="Labutti K."/>
            <person name="Pangilinan J."/>
            <person name="Ruiz-Duenas F.J."/>
            <person name="Barrasa J.M."/>
            <person name="Sanchez-Garcia M."/>
            <person name="Camarero S."/>
            <person name="Miyauchi S."/>
            <person name="Serrano A."/>
            <person name="Linde D."/>
            <person name="Babiker R."/>
            <person name="Drula E."/>
            <person name="Ayuso-Fernandez I."/>
            <person name="Pacheco R."/>
            <person name="Padilla G."/>
            <person name="Ferreira P."/>
            <person name="Barriuso J."/>
            <person name="Kellner H."/>
            <person name="Castanera R."/>
            <person name="Alfaro M."/>
            <person name="Ramirez L."/>
            <person name="Pisabarro A.G."/>
            <person name="Kuo A."/>
            <person name="Tritt A."/>
            <person name="Lipzen A."/>
            <person name="He G."/>
            <person name="Yan M."/>
            <person name="Ng V."/>
            <person name="Cullen D."/>
            <person name="Martin F."/>
            <person name="Rosso M.-N."/>
            <person name="Henrissat B."/>
            <person name="Hibbett D."/>
            <person name="Martinez A.T."/>
            <person name="Grigoriev I.V."/>
        </authorList>
    </citation>
    <scope>NUCLEOTIDE SEQUENCE</scope>
    <source>
        <strain evidence="6">AH 40177</strain>
    </source>
</reference>
<keyword evidence="1" id="KW-0479">Metal-binding</keyword>
<feature type="domain" description="MYND-type" evidence="5">
    <location>
        <begin position="30"/>
        <end position="74"/>
    </location>
</feature>
<dbReference type="GO" id="GO:0008270">
    <property type="term" value="F:zinc ion binding"/>
    <property type="evidence" value="ECO:0007669"/>
    <property type="project" value="UniProtKB-KW"/>
</dbReference>
<evidence type="ECO:0000256" key="4">
    <source>
        <dbReference type="PROSITE-ProRule" id="PRU00134"/>
    </source>
</evidence>
<evidence type="ECO:0000256" key="1">
    <source>
        <dbReference type="ARBA" id="ARBA00022723"/>
    </source>
</evidence>
<evidence type="ECO:0000313" key="6">
    <source>
        <dbReference type="EMBL" id="KAF9075610.1"/>
    </source>
</evidence>
<dbReference type="Pfam" id="PF01753">
    <property type="entry name" value="zf-MYND"/>
    <property type="match status" value="1"/>
</dbReference>
<keyword evidence="7" id="KW-1185">Reference proteome</keyword>
<dbReference type="SUPFAM" id="SSF144232">
    <property type="entry name" value="HIT/MYND zinc finger-like"/>
    <property type="match status" value="1"/>
</dbReference>
<accession>A0A9P5Q8F5</accession>
<dbReference type="EMBL" id="JADNRY010000009">
    <property type="protein sequence ID" value="KAF9075610.1"/>
    <property type="molecule type" value="Genomic_DNA"/>
</dbReference>
<keyword evidence="2 4" id="KW-0863">Zinc-finger</keyword>
<proteinExistence type="predicted"/>
<dbReference type="Gene3D" id="6.10.140.2220">
    <property type="match status" value="1"/>
</dbReference>
<dbReference type="PROSITE" id="PS50865">
    <property type="entry name" value="ZF_MYND_2"/>
    <property type="match status" value="1"/>
</dbReference>
<dbReference type="AlphaFoldDB" id="A0A9P5Q8F5"/>
<evidence type="ECO:0000313" key="7">
    <source>
        <dbReference type="Proteomes" id="UP000772434"/>
    </source>
</evidence>
<dbReference type="Proteomes" id="UP000772434">
    <property type="component" value="Unassembled WGS sequence"/>
</dbReference>
<name>A0A9P5Q8F5_9AGAR</name>
<protein>
    <recommendedName>
        <fullName evidence="5">MYND-type domain-containing protein</fullName>
    </recommendedName>
</protein>
<keyword evidence="3" id="KW-0862">Zinc</keyword>
<organism evidence="6 7">
    <name type="scientific">Rhodocollybia butyracea</name>
    <dbReference type="NCBI Taxonomy" id="206335"/>
    <lineage>
        <taxon>Eukaryota</taxon>
        <taxon>Fungi</taxon>
        <taxon>Dikarya</taxon>
        <taxon>Basidiomycota</taxon>
        <taxon>Agaricomycotina</taxon>
        <taxon>Agaricomycetes</taxon>
        <taxon>Agaricomycetidae</taxon>
        <taxon>Agaricales</taxon>
        <taxon>Marasmiineae</taxon>
        <taxon>Omphalotaceae</taxon>
        <taxon>Rhodocollybia</taxon>
    </lineage>
</organism>
<dbReference type="InterPro" id="IPR002893">
    <property type="entry name" value="Znf_MYND"/>
</dbReference>
<evidence type="ECO:0000256" key="2">
    <source>
        <dbReference type="ARBA" id="ARBA00022771"/>
    </source>
</evidence>
<sequence>MPDDLHYDCDGYCEGHERKVQLPLQSLEYCIVCFKTSQDLKLCSFCGEASSSKTSAYCSKECQTRDWAEHKKICGKDKTDRISLDVFHPFLCVLAEYNRLQGPLHPALQHKIINNPRPDSRATTFSDGSRAKLILLGEHVGETPERWWPTAETPGISVKLKRRFVRDGNLLPIVTSIVVALLSEMYTTPYTDRHSLPRTRLNYKSSPIADFGIVKGKAVVHCEDTFAFRNTITGQFWFGQDPQDHYWIYFKTLKGESLFFRCRVIHIQCVRVSRVRSLYSSKRTDAWNCTLGAVCLLGPSNEARLTQDA</sequence>
<gene>
    <name evidence="6" type="ORF">BDP27DRAFT_1286295</name>
</gene>
<comment type="caution">
    <text evidence="6">The sequence shown here is derived from an EMBL/GenBank/DDBJ whole genome shotgun (WGS) entry which is preliminary data.</text>
</comment>